<organism evidence="2 3">
    <name type="scientific">Cirrhinus mrigala</name>
    <name type="common">Mrigala</name>
    <dbReference type="NCBI Taxonomy" id="683832"/>
    <lineage>
        <taxon>Eukaryota</taxon>
        <taxon>Metazoa</taxon>
        <taxon>Chordata</taxon>
        <taxon>Craniata</taxon>
        <taxon>Vertebrata</taxon>
        <taxon>Euteleostomi</taxon>
        <taxon>Actinopterygii</taxon>
        <taxon>Neopterygii</taxon>
        <taxon>Teleostei</taxon>
        <taxon>Ostariophysi</taxon>
        <taxon>Cypriniformes</taxon>
        <taxon>Cyprinidae</taxon>
        <taxon>Labeoninae</taxon>
        <taxon>Labeonini</taxon>
        <taxon>Cirrhinus</taxon>
    </lineage>
</organism>
<name>A0ABD0NS45_CIRMR</name>
<evidence type="ECO:0000313" key="3">
    <source>
        <dbReference type="Proteomes" id="UP001529510"/>
    </source>
</evidence>
<feature type="region of interest" description="Disordered" evidence="1">
    <location>
        <begin position="119"/>
        <end position="147"/>
    </location>
</feature>
<keyword evidence="3" id="KW-1185">Reference proteome</keyword>
<feature type="compositionally biased region" description="Pro residues" evidence="1">
    <location>
        <begin position="237"/>
        <end position="252"/>
    </location>
</feature>
<sequence length="276" mass="28464">GKWTVAGLRHHRPDPSRISLTSTLPLKRGKIQTPLLPPGPQAEHARAAALPTHGPSKPPLLRGQLPGHQDAAKDRQPAWATPPPRSSKRELAAHAGGELAIASTSRCCSASLLPPAAKSSSQLLPHHSPNPLPNPWPAAPPSSSSVSIPPLMAQAPVPTIPPLFSSFSSAPGAIPSESLPPLMTQAPMPAIPPLFLSLSSVPGDIRSVSMPPLAVPAATFPPPQTHTPFSLASATPLPVPPNAPALEPPPVPSSIRTQILAEIQIAGTKADPLSTP</sequence>
<dbReference type="AlphaFoldDB" id="A0ABD0NS45"/>
<reference evidence="2 3" key="1">
    <citation type="submission" date="2024-05" db="EMBL/GenBank/DDBJ databases">
        <title>Genome sequencing and assembly of Indian major carp, Cirrhinus mrigala (Hamilton, 1822).</title>
        <authorList>
            <person name="Mohindra V."/>
            <person name="Chowdhury L.M."/>
            <person name="Lal K."/>
            <person name="Jena J.K."/>
        </authorList>
    </citation>
    <scope>NUCLEOTIDE SEQUENCE [LARGE SCALE GENOMIC DNA]</scope>
    <source>
        <strain evidence="2">CM1030</strain>
        <tissue evidence="2">Blood</tissue>
    </source>
</reference>
<comment type="caution">
    <text evidence="2">The sequence shown here is derived from an EMBL/GenBank/DDBJ whole genome shotgun (WGS) entry which is preliminary data.</text>
</comment>
<evidence type="ECO:0000256" key="1">
    <source>
        <dbReference type="SAM" id="MobiDB-lite"/>
    </source>
</evidence>
<feature type="non-terminal residue" evidence="2">
    <location>
        <position position="276"/>
    </location>
</feature>
<accession>A0ABD0NS45</accession>
<proteinExistence type="predicted"/>
<feature type="region of interest" description="Disordered" evidence="1">
    <location>
        <begin position="219"/>
        <end position="253"/>
    </location>
</feature>
<protein>
    <submittedName>
        <fullName evidence="2">Uncharacterized protein</fullName>
    </submittedName>
</protein>
<feature type="non-terminal residue" evidence="2">
    <location>
        <position position="1"/>
    </location>
</feature>
<gene>
    <name evidence="2" type="ORF">M9458_039704</name>
</gene>
<feature type="region of interest" description="Disordered" evidence="1">
    <location>
        <begin position="1"/>
        <end position="94"/>
    </location>
</feature>
<evidence type="ECO:0000313" key="2">
    <source>
        <dbReference type="EMBL" id="KAL0163951.1"/>
    </source>
</evidence>
<dbReference type="Proteomes" id="UP001529510">
    <property type="component" value="Unassembled WGS sequence"/>
</dbReference>
<feature type="compositionally biased region" description="Pro residues" evidence="1">
    <location>
        <begin position="128"/>
        <end position="140"/>
    </location>
</feature>
<dbReference type="EMBL" id="JAMKFB020000020">
    <property type="protein sequence ID" value="KAL0163951.1"/>
    <property type="molecule type" value="Genomic_DNA"/>
</dbReference>